<comment type="function">
    <text evidence="3">Regulates mitochondrial small subunit maturation by controlling 15S rRNA 5'-end processing. Localizes to the 5' precursor of the 15S rRNA in a position that is subsequently occupied by mS47 in the mature yeast mtSSU. Uses structure and sequence-specific RNA recognition, binding to a single-stranded region of the precursor and specifically recognizing bases -6 to -1. The exchange of Ccm1 for mS47 is coupled to the irreversible removal of precursor rRNA that is accompanied by conformational changes of the mitoribosomal proteins uS5m and mS26. These conformational changes signal completion of 5'-end rRNA processing through protection of the mature 5'-end of the 15S rRNA and stabilization of mS47. The removal of the 5' precursor together with the dissociation of Ccm1 may be catalyzed by the 5'-3' exoribonuclease Pet127. Involved in the specific removal of group I introns in mitochondrial encoded transcripts.</text>
</comment>
<dbReference type="HOGENOM" id="CLU_014304_0_0_1"/>
<evidence type="ECO:0008006" key="9">
    <source>
        <dbReference type="Google" id="ProtNLM"/>
    </source>
</evidence>
<dbReference type="GeneID" id="8440893"/>
<evidence type="ECO:0000313" key="8">
    <source>
        <dbReference type="Proteomes" id="UP000002058"/>
    </source>
</evidence>
<dbReference type="OrthoDB" id="185373at2759"/>
<evidence type="ECO:0000256" key="2">
    <source>
        <dbReference type="ARBA" id="ARBA00022737"/>
    </source>
</evidence>
<evidence type="ECO:0000256" key="6">
    <source>
        <dbReference type="SAM" id="MobiDB-lite"/>
    </source>
</evidence>
<name>C4JEQ3_UNCRE</name>
<feature type="repeat" description="PPR" evidence="5">
    <location>
        <begin position="98"/>
        <end position="132"/>
    </location>
</feature>
<reference evidence="8" key="1">
    <citation type="journal article" date="2009" name="Genome Res.">
        <title>Comparative genomic analyses of the human fungal pathogens Coccidioides and their relatives.</title>
        <authorList>
            <person name="Sharpton T.J."/>
            <person name="Stajich J.E."/>
            <person name="Rounsley S.D."/>
            <person name="Gardner M.J."/>
            <person name="Wortman J.R."/>
            <person name="Jordar V.S."/>
            <person name="Maiti R."/>
            <person name="Kodira C.D."/>
            <person name="Neafsey D.E."/>
            <person name="Zeng Q."/>
            <person name="Hung C.-Y."/>
            <person name="McMahan C."/>
            <person name="Muszewska A."/>
            <person name="Grynberg M."/>
            <person name="Mandel M.A."/>
            <person name="Kellner E.M."/>
            <person name="Barker B.M."/>
            <person name="Galgiani J.N."/>
            <person name="Orbach M.J."/>
            <person name="Kirkland T.N."/>
            <person name="Cole G.T."/>
            <person name="Henn M.R."/>
            <person name="Birren B.W."/>
            <person name="Taylor J.W."/>
        </authorList>
    </citation>
    <scope>NUCLEOTIDE SEQUENCE [LARGE SCALE GENOMIC DNA]</scope>
    <source>
        <strain evidence="8">UAMH 1704</strain>
    </source>
</reference>
<dbReference type="InParanoid" id="C4JEQ3"/>
<evidence type="ECO:0000313" key="7">
    <source>
        <dbReference type="EMBL" id="EEP77364.1"/>
    </source>
</evidence>
<dbReference type="EMBL" id="CH476615">
    <property type="protein sequence ID" value="EEP77364.1"/>
    <property type="molecule type" value="Genomic_DNA"/>
</dbReference>
<evidence type="ECO:0000256" key="5">
    <source>
        <dbReference type="PROSITE-ProRule" id="PRU00708"/>
    </source>
</evidence>
<proteinExistence type="inferred from homology"/>
<dbReference type="PANTHER" id="PTHR47936:SF1">
    <property type="entry name" value="PENTATRICOPEPTIDE REPEAT-CONTAINING PROTEIN GUN1, CHLOROPLASTIC"/>
    <property type="match status" value="1"/>
</dbReference>
<gene>
    <name evidence="7" type="ORF">UREG_02213</name>
</gene>
<dbReference type="InterPro" id="IPR002885">
    <property type="entry name" value="PPR_rpt"/>
</dbReference>
<evidence type="ECO:0000256" key="4">
    <source>
        <dbReference type="ARBA" id="ARBA00044511"/>
    </source>
</evidence>
<dbReference type="VEuPathDB" id="FungiDB:UREG_02213"/>
<feature type="compositionally biased region" description="Basic and acidic residues" evidence="6">
    <location>
        <begin position="264"/>
        <end position="275"/>
    </location>
</feature>
<dbReference type="InterPro" id="IPR011990">
    <property type="entry name" value="TPR-like_helical_dom_sf"/>
</dbReference>
<organism evidence="7 8">
    <name type="scientific">Uncinocarpus reesii (strain UAMH 1704)</name>
    <dbReference type="NCBI Taxonomy" id="336963"/>
    <lineage>
        <taxon>Eukaryota</taxon>
        <taxon>Fungi</taxon>
        <taxon>Dikarya</taxon>
        <taxon>Ascomycota</taxon>
        <taxon>Pezizomycotina</taxon>
        <taxon>Eurotiomycetes</taxon>
        <taxon>Eurotiomycetidae</taxon>
        <taxon>Onygenales</taxon>
        <taxon>Onygenaceae</taxon>
        <taxon>Uncinocarpus</taxon>
    </lineage>
</organism>
<protein>
    <recommendedName>
        <fullName evidence="9">Pentatricopeptide repeat protein</fullName>
    </recommendedName>
</protein>
<dbReference type="AlphaFoldDB" id="C4JEQ3"/>
<evidence type="ECO:0000256" key="3">
    <source>
        <dbReference type="ARBA" id="ARBA00044493"/>
    </source>
</evidence>
<dbReference type="PANTHER" id="PTHR47936">
    <property type="entry name" value="PPR_LONG DOMAIN-CONTAINING PROTEIN"/>
    <property type="match status" value="1"/>
</dbReference>
<keyword evidence="8" id="KW-1185">Reference proteome</keyword>
<keyword evidence="2" id="KW-0677">Repeat</keyword>
<feature type="region of interest" description="Disordered" evidence="6">
    <location>
        <begin position="264"/>
        <end position="285"/>
    </location>
</feature>
<dbReference type="Proteomes" id="UP000002058">
    <property type="component" value="Unassembled WGS sequence"/>
</dbReference>
<sequence length="585" mass="65168">MACSKITNTAMALCKATPTSTFFWRPIIIPAVIGVRYKHAYLSKNNAFMSKEALKKELKWVGNDRVALMGRIEKMLTGDEFEKAVALVMAAEKEGVESIASWNALLSEELKKNGPEMGFKLFNDLKKRGVKPNAHTYSMLFRELADHPSKKAVQIGMSLYDTLRRDSTVPPSIQHTNAMLQVCSNHNNMGALWEIVGELPTKGPGAPDNVTYSTILGAIHKNAKAVTDKLHPIRDDKLIKQKKIPVLREGRLLWADIVARWREGERNSGSRRSAESQEDEYGPTAAEEISSEVLFKPVNLDDIPVQATPGFGARKPPKATYPLPTNPELTIILRACRHFAEGPAIGKQYWTMLTAPDGPFKINPDRTSYHEYLRTLRATRSSALSLQVIEKEMIPKGIAFTNTFIIALSTCFRDKNNPNVLETAGALIDLMPTTWAGSHPKPLSAYIDLVRNAVLPRKIYADTRIDSPFPERDPNVLYKNRLLDGINHLTPHIKKLQQFIRSRNRRDAVDAKTYGDREETLEHGASSPAALADESHLILKRIAGMVKDLLDPSIAPSLSDDETKQLSVQASRLQRILNPGPPLPP</sequence>
<dbReference type="RefSeq" id="XP_002542697.1">
    <property type="nucleotide sequence ID" value="XM_002542651.1"/>
</dbReference>
<dbReference type="eggNOG" id="ENOG502QSY4">
    <property type="taxonomic scope" value="Eukaryota"/>
</dbReference>
<dbReference type="STRING" id="336963.C4JEQ3"/>
<dbReference type="Pfam" id="PF13041">
    <property type="entry name" value="PPR_2"/>
    <property type="match status" value="1"/>
</dbReference>
<evidence type="ECO:0000256" key="1">
    <source>
        <dbReference type="ARBA" id="ARBA00006192"/>
    </source>
</evidence>
<dbReference type="KEGG" id="ure:UREG_02213"/>
<comment type="subunit">
    <text evidence="4">Binds to mitochondrial small subunit 15S rRNA.</text>
</comment>
<dbReference type="Gene3D" id="1.25.40.10">
    <property type="entry name" value="Tetratricopeptide repeat domain"/>
    <property type="match status" value="2"/>
</dbReference>
<feature type="region of interest" description="Disordered" evidence="6">
    <location>
        <begin position="507"/>
        <end position="528"/>
    </location>
</feature>
<dbReference type="PROSITE" id="PS51375">
    <property type="entry name" value="PPR"/>
    <property type="match status" value="1"/>
</dbReference>
<accession>C4JEQ3</accession>
<feature type="compositionally biased region" description="Basic and acidic residues" evidence="6">
    <location>
        <begin position="507"/>
        <end position="522"/>
    </location>
</feature>
<comment type="similarity">
    <text evidence="1">Belongs to the CCM1 family.</text>
</comment>